<dbReference type="InParanoid" id="A0A1Y2FWR6"/>
<keyword evidence="2" id="KW-1185">Reference proteome</keyword>
<organism evidence="1 2">
    <name type="scientific">Leucosporidium creatinivorum</name>
    <dbReference type="NCBI Taxonomy" id="106004"/>
    <lineage>
        <taxon>Eukaryota</taxon>
        <taxon>Fungi</taxon>
        <taxon>Dikarya</taxon>
        <taxon>Basidiomycota</taxon>
        <taxon>Pucciniomycotina</taxon>
        <taxon>Microbotryomycetes</taxon>
        <taxon>Leucosporidiales</taxon>
        <taxon>Leucosporidium</taxon>
    </lineage>
</organism>
<comment type="caution">
    <text evidence="1">The sequence shown here is derived from an EMBL/GenBank/DDBJ whole genome shotgun (WGS) entry which is preliminary data.</text>
</comment>
<proteinExistence type="predicted"/>
<protein>
    <recommendedName>
        <fullName evidence="3">F-box domain-containing protein</fullName>
    </recommendedName>
</protein>
<dbReference type="EMBL" id="MCGR01000010">
    <property type="protein sequence ID" value="ORY88460.1"/>
    <property type="molecule type" value="Genomic_DNA"/>
</dbReference>
<evidence type="ECO:0000313" key="2">
    <source>
        <dbReference type="Proteomes" id="UP000193467"/>
    </source>
</evidence>
<evidence type="ECO:0008006" key="3">
    <source>
        <dbReference type="Google" id="ProtNLM"/>
    </source>
</evidence>
<evidence type="ECO:0000313" key="1">
    <source>
        <dbReference type="EMBL" id="ORY88460.1"/>
    </source>
</evidence>
<dbReference type="InterPro" id="IPR032675">
    <property type="entry name" value="LRR_dom_sf"/>
</dbReference>
<accession>A0A1Y2FWR6</accession>
<sequence length="237" mass="26381">MAVIQDLPPKLLYHIVQLLSNNTRNRPQQRVCYLCSASLVARDWKAPAQRLLIRSIDTGLSCPFDVDGLLHRLSKPGSAEKLKRVRLTEYSWPRADEWWRLLGLLNGLERLDLVGGNSETPLSAEVFTAALLEDLKHLTLHTRISGQLPHLTMPLALTSLHISWGTAPNSVLQPLLADAPFLCSLDFKWWSDEEGPTSASELLVFDGIAPQLHRLSLVHDGGNDQTQKVPAVSDFLS</sequence>
<reference evidence="1 2" key="1">
    <citation type="submission" date="2016-07" db="EMBL/GenBank/DDBJ databases">
        <title>Pervasive Adenine N6-methylation of Active Genes in Fungi.</title>
        <authorList>
            <consortium name="DOE Joint Genome Institute"/>
            <person name="Mondo S.J."/>
            <person name="Dannebaum R.O."/>
            <person name="Kuo R.C."/>
            <person name="Labutti K."/>
            <person name="Haridas S."/>
            <person name="Kuo A."/>
            <person name="Salamov A."/>
            <person name="Ahrendt S.R."/>
            <person name="Lipzen A."/>
            <person name="Sullivan W."/>
            <person name="Andreopoulos W.B."/>
            <person name="Clum A."/>
            <person name="Lindquist E."/>
            <person name="Daum C."/>
            <person name="Ramamoorthy G.K."/>
            <person name="Gryganskyi A."/>
            <person name="Culley D."/>
            <person name="Magnuson J.K."/>
            <person name="James T.Y."/>
            <person name="O'Malley M.A."/>
            <person name="Stajich J.E."/>
            <person name="Spatafora J.W."/>
            <person name="Visel A."/>
            <person name="Grigoriev I.V."/>
        </authorList>
    </citation>
    <scope>NUCLEOTIDE SEQUENCE [LARGE SCALE GENOMIC DNA]</scope>
    <source>
        <strain evidence="1 2">62-1032</strain>
    </source>
</reference>
<dbReference type="AlphaFoldDB" id="A0A1Y2FWR6"/>
<dbReference type="Gene3D" id="3.80.10.10">
    <property type="entry name" value="Ribonuclease Inhibitor"/>
    <property type="match status" value="1"/>
</dbReference>
<gene>
    <name evidence="1" type="ORF">BCR35DRAFT_330002</name>
</gene>
<name>A0A1Y2FWR6_9BASI</name>
<dbReference type="Proteomes" id="UP000193467">
    <property type="component" value="Unassembled WGS sequence"/>
</dbReference>
<dbReference type="OrthoDB" id="2533572at2759"/>